<evidence type="ECO:0000313" key="4">
    <source>
        <dbReference type="Proteomes" id="UP001595916"/>
    </source>
</evidence>
<dbReference type="RefSeq" id="WP_379787176.1">
    <property type="nucleotide sequence ID" value="NZ_JBHSHL010000003.1"/>
</dbReference>
<dbReference type="Proteomes" id="UP001595916">
    <property type="component" value="Unassembled WGS sequence"/>
</dbReference>
<evidence type="ECO:0000313" key="3">
    <source>
        <dbReference type="EMBL" id="MFC4803726.1"/>
    </source>
</evidence>
<comment type="caution">
    <text evidence="3">The sequence shown here is derived from an EMBL/GenBank/DDBJ whole genome shotgun (WGS) entry which is preliminary data.</text>
</comment>
<name>A0ABV9QK31_9FIRM</name>
<dbReference type="CDD" id="cd10150">
    <property type="entry name" value="CobN_like"/>
    <property type="match status" value="1"/>
</dbReference>
<sequence>MKITVIAVSSPALYHLSNLRHEFERDLNQKIVWNLLRISPSCVPFLLSRQEEIISSIEDSDFVVMDLMGSSPVLLEVFEEGLKRCRGHRLIIGNLCREYTKLGAFSMSMMKKRNSPEKEDIRLPQEEQRRQNDTSRAIKTMHRMRRIAMILGNIIPFGMAKDIKNAFRLTDYWQQGTEEDIRSFIHLILREYLGQRQVPKEKPSGIKYGIYLKHPLTGEVFESLPSYRKKHFTRPRPLTVALLFYGHSYPNDFSPVTREVFTQLEENYNVLPIAFSQSRDCDLDDLRSYLCDKEISLCAVVNLMPFRLGAGPMGGDAQKAIDILENCNVPYFKPLIVTRADRTEWEERSALDSGEFLISILLPELDGAIHTYPLGLSRRERIAEEEGLDISITEPIKERISTFCKRLDRFVTLRTKANCDKKIALVCYNYPAGEGSLFSASFLDSFSSLSNILKHLHRKGYQVEELSEEELRRFFTSDGMCNDPAWASSSPSPYTYEGVPIRGFRSGNIFIGIQPVKKQNQTEEEIHDRNLPPSKEYQSFYLWLEHEFQADAVIHIGTHGTLEFLPGKENAVSGDCWPDKLLGLLPHFYYYYVGNPSEAMIAKRRSNASLISYLPPVFRESELYGPYSDLKRLISEYREALQIAPERCNDLLTHMEELSRSLSFLKEGEVLRSSMLDKIEEELYEYETSLIPDGLHILGKPYTPEEAESFAERALSFIGKEDTRYEEKKKTLLHYCLNNTELDSLTEALNSSYLPVGIAGDILKEPNLLPSGRNLVQFNPLHVPTRTAFERGKTIAENILRSYFDRHGAYPETTAVILWGLETSKTQGETLGQILYYLGARLKEGSDRFDSRFELLPLEELDRPRIDVVIHICGFFRDMFPNLLENLNELFRKLDELKEDPKDSFFAKNTERRYRENLEAGLRSELARELARSRIFGPGEGEYGTSLTRRIKEGSWKDSRELGDFFADDLSYLYSSSQRAFPARNSLLSSYKRVELLSQVRNNVEYELTDLDHYYEFYGGLSKAIENVRGEQADMYVADTVGAGIAVRDIKTALQRGIRLRLLNPQWIEGMMRHQYHGVQEIAKRFENVIGFASTTNSIDEKTFSDLQKQFVFEEHLRRRMQQSNRWAYIQVLNRLAEAKNRGLWTPTDKEWSTLQEVYLETETDMEH</sequence>
<proteinExistence type="predicted"/>
<gene>
    <name evidence="3" type="ORF">ACFO4R_01395</name>
</gene>
<accession>A0ABV9QK31</accession>
<keyword evidence="3" id="KW-0436">Ligase</keyword>
<protein>
    <submittedName>
        <fullName evidence="3">Cobaltochelatase subunit CobN</fullName>
        <ecNumber evidence="3">6.6.1.2</ecNumber>
    </submittedName>
</protein>
<dbReference type="PANTHER" id="PTHR44119:SF1">
    <property type="entry name" value="MAGNESIUM-CHELATASE SUBUNIT CHLH, CHLOROPLASTIC"/>
    <property type="match status" value="1"/>
</dbReference>
<feature type="region of interest" description="Disordered" evidence="1">
    <location>
        <begin position="111"/>
        <end position="135"/>
    </location>
</feature>
<keyword evidence="4" id="KW-1185">Reference proteome</keyword>
<dbReference type="InterPro" id="IPR003672">
    <property type="entry name" value="CobN/Mg_chltase"/>
</dbReference>
<feature type="compositionally biased region" description="Basic and acidic residues" evidence="1">
    <location>
        <begin position="114"/>
        <end position="133"/>
    </location>
</feature>
<evidence type="ECO:0000256" key="1">
    <source>
        <dbReference type="SAM" id="MobiDB-lite"/>
    </source>
</evidence>
<dbReference type="GO" id="GO:0051116">
    <property type="term" value="F:cobaltochelatase activity"/>
    <property type="evidence" value="ECO:0007669"/>
    <property type="project" value="UniProtKB-EC"/>
</dbReference>
<dbReference type="EMBL" id="JBHSHL010000003">
    <property type="protein sequence ID" value="MFC4803726.1"/>
    <property type="molecule type" value="Genomic_DNA"/>
</dbReference>
<feature type="domain" description="CobN/magnesium chelatase" evidence="2">
    <location>
        <begin position="171"/>
        <end position="488"/>
    </location>
</feature>
<organism evidence="3 4">
    <name type="scientific">Filifactor villosus</name>
    <dbReference type="NCBI Taxonomy" id="29374"/>
    <lineage>
        <taxon>Bacteria</taxon>
        <taxon>Bacillati</taxon>
        <taxon>Bacillota</taxon>
        <taxon>Clostridia</taxon>
        <taxon>Peptostreptococcales</taxon>
        <taxon>Filifactoraceae</taxon>
        <taxon>Filifactor</taxon>
    </lineage>
</organism>
<dbReference type="PANTHER" id="PTHR44119">
    <property type="entry name" value="MAGNESIUM-CHELATASE SUBUNIT CHLH, CHLOROPLASTIC"/>
    <property type="match status" value="1"/>
</dbReference>
<reference evidence="4" key="1">
    <citation type="journal article" date="2019" name="Int. J. Syst. Evol. Microbiol.">
        <title>The Global Catalogue of Microorganisms (GCM) 10K type strain sequencing project: providing services to taxonomists for standard genome sequencing and annotation.</title>
        <authorList>
            <consortium name="The Broad Institute Genomics Platform"/>
            <consortium name="The Broad Institute Genome Sequencing Center for Infectious Disease"/>
            <person name="Wu L."/>
            <person name="Ma J."/>
        </authorList>
    </citation>
    <scope>NUCLEOTIDE SEQUENCE [LARGE SCALE GENOMIC DNA]</scope>
    <source>
        <strain evidence="4">CCUG 46385</strain>
    </source>
</reference>
<feature type="domain" description="CobN/magnesium chelatase" evidence="2">
    <location>
        <begin position="738"/>
        <end position="1150"/>
    </location>
</feature>
<dbReference type="EC" id="6.6.1.2" evidence="3"/>
<evidence type="ECO:0000259" key="2">
    <source>
        <dbReference type="Pfam" id="PF02514"/>
    </source>
</evidence>
<dbReference type="Pfam" id="PF02514">
    <property type="entry name" value="CobN-Mg_chel"/>
    <property type="match status" value="3"/>
</dbReference>
<feature type="domain" description="CobN/magnesium chelatase" evidence="2">
    <location>
        <begin position="498"/>
        <end position="717"/>
    </location>
</feature>